<reference evidence="2 3" key="1">
    <citation type="submission" date="2016-08" db="EMBL/GenBank/DDBJ databases">
        <title>Genome sequencing of Paenibacillus sp. TI45-13ar, isolated from Korean traditional nuruk.</title>
        <authorList>
            <person name="Kim S.-J."/>
        </authorList>
    </citation>
    <scope>NUCLEOTIDE SEQUENCE [LARGE SCALE GENOMIC DNA]</scope>
    <source>
        <strain evidence="2 3">TI45-13ar</strain>
    </source>
</reference>
<dbReference type="STRING" id="1886670.PTI45_02775"/>
<accession>A0A1E3L1S8</accession>
<dbReference type="Proteomes" id="UP000094578">
    <property type="component" value="Unassembled WGS sequence"/>
</dbReference>
<dbReference type="EMBL" id="MDER01000046">
    <property type="protein sequence ID" value="ODP27752.1"/>
    <property type="molecule type" value="Genomic_DNA"/>
</dbReference>
<feature type="transmembrane region" description="Helical" evidence="1">
    <location>
        <begin position="60"/>
        <end position="81"/>
    </location>
</feature>
<gene>
    <name evidence="2" type="ORF">PTI45_02775</name>
</gene>
<sequence>MLEYYPLICSSFIVILLISRSVYHRFQKYNRENTGLSFLSVLVLILFLSMDGHAPWEKDTAYILIIISSCLFVRFLNYWVVQRKWTD</sequence>
<evidence type="ECO:0000256" key="1">
    <source>
        <dbReference type="SAM" id="Phobius"/>
    </source>
</evidence>
<protein>
    <submittedName>
        <fullName evidence="2">Uncharacterized protein</fullName>
    </submittedName>
</protein>
<feature type="transmembrane region" description="Helical" evidence="1">
    <location>
        <begin position="5"/>
        <end position="23"/>
    </location>
</feature>
<comment type="caution">
    <text evidence="2">The sequence shown here is derived from an EMBL/GenBank/DDBJ whole genome shotgun (WGS) entry which is preliminary data.</text>
</comment>
<evidence type="ECO:0000313" key="2">
    <source>
        <dbReference type="EMBL" id="ODP27752.1"/>
    </source>
</evidence>
<feature type="transmembrane region" description="Helical" evidence="1">
    <location>
        <begin position="35"/>
        <end position="54"/>
    </location>
</feature>
<dbReference type="AlphaFoldDB" id="A0A1E3L1S8"/>
<evidence type="ECO:0000313" key="3">
    <source>
        <dbReference type="Proteomes" id="UP000094578"/>
    </source>
</evidence>
<keyword evidence="1" id="KW-1133">Transmembrane helix</keyword>
<proteinExistence type="predicted"/>
<keyword evidence="3" id="KW-1185">Reference proteome</keyword>
<organism evidence="2 3">
    <name type="scientific">Paenibacillus nuruki</name>
    <dbReference type="NCBI Taxonomy" id="1886670"/>
    <lineage>
        <taxon>Bacteria</taxon>
        <taxon>Bacillati</taxon>
        <taxon>Bacillota</taxon>
        <taxon>Bacilli</taxon>
        <taxon>Bacillales</taxon>
        <taxon>Paenibacillaceae</taxon>
        <taxon>Paenibacillus</taxon>
    </lineage>
</organism>
<keyword evidence="1" id="KW-0472">Membrane</keyword>
<name>A0A1E3L1S8_9BACL</name>
<keyword evidence="1" id="KW-0812">Transmembrane</keyword>